<evidence type="ECO:0000313" key="2">
    <source>
        <dbReference type="EMBL" id="VFK51826.1"/>
    </source>
</evidence>
<dbReference type="GO" id="GO:0005975">
    <property type="term" value="P:carbohydrate metabolic process"/>
    <property type="evidence" value="ECO:0007669"/>
    <property type="project" value="InterPro"/>
</dbReference>
<dbReference type="InterPro" id="IPR008928">
    <property type="entry name" value="6-hairpin_glycosidase_sf"/>
</dbReference>
<accession>A0A450ZDH4</accession>
<reference evidence="2" key="1">
    <citation type="submission" date="2019-02" db="EMBL/GenBank/DDBJ databases">
        <authorList>
            <person name="Gruber-Vodicka R. H."/>
            <person name="Seah K. B. B."/>
        </authorList>
    </citation>
    <scope>NUCLEOTIDE SEQUENCE</scope>
    <source>
        <strain evidence="2">BECK_BZ123</strain>
        <strain evidence="1">BECK_BZ125</strain>
    </source>
</reference>
<dbReference type="SUPFAM" id="SSF48208">
    <property type="entry name" value="Six-hairpin glycosidases"/>
    <property type="match status" value="1"/>
</dbReference>
<organism evidence="2">
    <name type="scientific">Candidatus Kentrum sp. TC</name>
    <dbReference type="NCBI Taxonomy" id="2126339"/>
    <lineage>
        <taxon>Bacteria</taxon>
        <taxon>Pseudomonadati</taxon>
        <taxon>Pseudomonadota</taxon>
        <taxon>Gammaproteobacteria</taxon>
        <taxon>Candidatus Kentrum</taxon>
    </lineage>
</organism>
<evidence type="ECO:0000313" key="1">
    <source>
        <dbReference type="EMBL" id="VFK49262.1"/>
    </source>
</evidence>
<dbReference type="PANTHER" id="PTHR42899:SF1">
    <property type="entry name" value="SPERMATOGENESIS-ASSOCIATED PROTEIN 20"/>
    <property type="match status" value="1"/>
</dbReference>
<dbReference type="InterPro" id="IPR024705">
    <property type="entry name" value="Ssp411"/>
</dbReference>
<proteinExistence type="predicted"/>
<sequence length="131" mass="15172">MVGYMIRLVVDSTAILWMNCWAILQIEKMFYDNGLLLDLYADAWRITGNPLFGRVLFDTGDWVVREMQSMEVGYYSALDTDSEGKEGKFYVWSVEEIKKLLTENALPFVVRKELWRDGRLLAVCKGKTDIS</sequence>
<dbReference type="PANTHER" id="PTHR42899">
    <property type="entry name" value="SPERMATOGENESIS-ASSOCIATED PROTEIN 20"/>
    <property type="match status" value="1"/>
</dbReference>
<dbReference type="EMBL" id="CAADFS010000142">
    <property type="protein sequence ID" value="VFK51826.1"/>
    <property type="molecule type" value="Genomic_DNA"/>
</dbReference>
<dbReference type="AlphaFoldDB" id="A0A450ZDH4"/>
<protein>
    <submittedName>
        <fullName evidence="2">Uncharacterized protein</fullName>
    </submittedName>
</protein>
<gene>
    <name evidence="2" type="ORF">BECKTC1821D_GA0114238_11428</name>
    <name evidence="1" type="ORF">BECKTC1821E_GA0114239_11682</name>
</gene>
<name>A0A450ZDH4_9GAMM</name>
<dbReference type="EMBL" id="CAADFT010000168">
    <property type="protein sequence ID" value="VFK49262.1"/>
    <property type="molecule type" value="Genomic_DNA"/>
</dbReference>